<proteinExistence type="inferred from homology"/>
<dbReference type="CDD" id="cd06550">
    <property type="entry name" value="TM_ABC_iron-siderophores_like"/>
    <property type="match status" value="1"/>
</dbReference>
<accession>A0ABS3L4M5</accession>
<reference evidence="9 10" key="1">
    <citation type="submission" date="2021-03" db="EMBL/GenBank/DDBJ databases">
        <title>Enterococcal diversity collection.</title>
        <authorList>
            <person name="Gilmore M.S."/>
            <person name="Schwartzman J."/>
            <person name="Van Tyne D."/>
            <person name="Martin M."/>
            <person name="Earl A.M."/>
            <person name="Manson A.L."/>
            <person name="Straub T."/>
            <person name="Salamzade R."/>
            <person name="Saavedra J."/>
            <person name="Lebreton F."/>
            <person name="Prichula J."/>
            <person name="Schaufler K."/>
            <person name="Gaca A."/>
            <person name="Sgardioli B."/>
            <person name="Wagenaar J."/>
            <person name="Strong T."/>
        </authorList>
    </citation>
    <scope>NUCLEOTIDE SEQUENCE [LARGE SCALE GENOMIC DNA]</scope>
    <source>
        <strain evidence="9 10">669A</strain>
    </source>
</reference>
<keyword evidence="3" id="KW-0813">Transport</keyword>
<evidence type="ECO:0000256" key="1">
    <source>
        <dbReference type="ARBA" id="ARBA00004651"/>
    </source>
</evidence>
<comment type="subcellular location">
    <subcellularLocation>
        <location evidence="1">Cell membrane</location>
        <topology evidence="1">Multi-pass membrane protein</topology>
    </subcellularLocation>
</comment>
<evidence type="ECO:0000256" key="7">
    <source>
        <dbReference type="ARBA" id="ARBA00023136"/>
    </source>
</evidence>
<dbReference type="Proteomes" id="UP000664601">
    <property type="component" value="Unassembled WGS sequence"/>
</dbReference>
<organism evidence="9 10">
    <name type="scientific">Candidatus Enterococcus moelleringii</name>
    <dbReference type="NCBI Taxonomy" id="2815325"/>
    <lineage>
        <taxon>Bacteria</taxon>
        <taxon>Bacillati</taxon>
        <taxon>Bacillota</taxon>
        <taxon>Bacilli</taxon>
        <taxon>Lactobacillales</taxon>
        <taxon>Enterococcaceae</taxon>
        <taxon>Enterococcus</taxon>
    </lineage>
</organism>
<evidence type="ECO:0000256" key="6">
    <source>
        <dbReference type="ARBA" id="ARBA00022989"/>
    </source>
</evidence>
<feature type="transmembrane region" description="Helical" evidence="8">
    <location>
        <begin position="27"/>
        <end position="48"/>
    </location>
</feature>
<dbReference type="SUPFAM" id="SSF81345">
    <property type="entry name" value="ABC transporter involved in vitamin B12 uptake, BtuC"/>
    <property type="match status" value="1"/>
</dbReference>
<feature type="transmembrane region" description="Helical" evidence="8">
    <location>
        <begin position="218"/>
        <end position="237"/>
    </location>
</feature>
<feature type="transmembrane region" description="Helical" evidence="8">
    <location>
        <begin position="336"/>
        <end position="354"/>
    </location>
</feature>
<protein>
    <submittedName>
        <fullName evidence="9">Iron ABC transporter permease</fullName>
    </submittedName>
</protein>
<feature type="transmembrane region" description="Helical" evidence="8">
    <location>
        <begin position="88"/>
        <end position="109"/>
    </location>
</feature>
<feature type="transmembrane region" description="Helical" evidence="8">
    <location>
        <begin position="116"/>
        <end position="138"/>
    </location>
</feature>
<keyword evidence="10" id="KW-1185">Reference proteome</keyword>
<feature type="transmembrane region" description="Helical" evidence="8">
    <location>
        <begin position="267"/>
        <end position="296"/>
    </location>
</feature>
<feature type="transmembrane region" description="Helical" evidence="8">
    <location>
        <begin position="144"/>
        <end position="164"/>
    </location>
</feature>
<dbReference type="EMBL" id="JAFREM010000001">
    <property type="protein sequence ID" value="MBO1304572.1"/>
    <property type="molecule type" value="Genomic_DNA"/>
</dbReference>
<keyword evidence="7 8" id="KW-0472">Membrane</keyword>
<evidence type="ECO:0000256" key="5">
    <source>
        <dbReference type="ARBA" id="ARBA00022692"/>
    </source>
</evidence>
<comment type="caution">
    <text evidence="9">The sequence shown here is derived from an EMBL/GenBank/DDBJ whole genome shotgun (WGS) entry which is preliminary data.</text>
</comment>
<evidence type="ECO:0000313" key="10">
    <source>
        <dbReference type="Proteomes" id="UP000664601"/>
    </source>
</evidence>
<dbReference type="Gene3D" id="1.10.3470.10">
    <property type="entry name" value="ABC transporter involved in vitamin B12 uptake, BtuC"/>
    <property type="match status" value="1"/>
</dbReference>
<name>A0ABS3L4M5_9ENTE</name>
<evidence type="ECO:0000256" key="3">
    <source>
        <dbReference type="ARBA" id="ARBA00022448"/>
    </source>
</evidence>
<keyword evidence="6 8" id="KW-1133">Transmembrane helix</keyword>
<evidence type="ECO:0000256" key="8">
    <source>
        <dbReference type="SAM" id="Phobius"/>
    </source>
</evidence>
<gene>
    <name evidence="9" type="ORF">JZO70_00245</name>
</gene>
<feature type="transmembrane region" description="Helical" evidence="8">
    <location>
        <begin position="176"/>
        <end position="198"/>
    </location>
</feature>
<dbReference type="PANTHER" id="PTHR30472:SF67">
    <property type="entry name" value="PERMEASE OF ABC TRANSPORTER-RELATED"/>
    <property type="match status" value="1"/>
</dbReference>
<dbReference type="PANTHER" id="PTHR30472">
    <property type="entry name" value="FERRIC ENTEROBACTIN TRANSPORT SYSTEM PERMEASE PROTEIN"/>
    <property type="match status" value="1"/>
</dbReference>
<dbReference type="InterPro" id="IPR037294">
    <property type="entry name" value="ABC_BtuC-like"/>
</dbReference>
<keyword evidence="4" id="KW-1003">Cell membrane</keyword>
<evidence type="ECO:0000256" key="4">
    <source>
        <dbReference type="ARBA" id="ARBA00022475"/>
    </source>
</evidence>
<sequence>MLHRIDIPRSVAWFKAGIRRRAKLKPLLIVLILLALTSLVVATGLGAVNVPANVTLDVVLNRLTQGLYPTSGTLLQQNIVWNLRLPRVLLGFVVGASLAISGVAMQALVRNQLADPFLLGVSSGAEMFGTLGMLFGVFGFLGTYALSLSAFLGAAFSLLLVYTLSRVQNKIVITQLLLSGVVVAMIFQGITRVIVLSAPNALGLHNAEFWMSGSLANTKWSFLGLPTIMMLVCGIFLTLNYRLLNLLVMGEETAATLGISVRTFQKILLIVTSLLAGTTIAVSGTIGFIGLICPHFARLLVGGDHRKVLPVASLIGGILVVWTDVVARMVLAPEELPLGILTSILGGPFFILLLKKNRKH</sequence>
<feature type="transmembrane region" description="Helical" evidence="8">
    <location>
        <begin position="308"/>
        <end position="330"/>
    </location>
</feature>
<comment type="similarity">
    <text evidence="2">Belongs to the binding-protein-dependent transport system permease family. FecCD subfamily.</text>
</comment>
<dbReference type="Pfam" id="PF01032">
    <property type="entry name" value="FecCD"/>
    <property type="match status" value="1"/>
</dbReference>
<evidence type="ECO:0000313" key="9">
    <source>
        <dbReference type="EMBL" id="MBO1304572.1"/>
    </source>
</evidence>
<evidence type="ECO:0000256" key="2">
    <source>
        <dbReference type="ARBA" id="ARBA00007935"/>
    </source>
</evidence>
<dbReference type="RefSeq" id="WP_207671518.1">
    <property type="nucleotide sequence ID" value="NZ_JAFREM010000001.1"/>
</dbReference>
<keyword evidence="5 8" id="KW-0812">Transmembrane</keyword>
<dbReference type="InterPro" id="IPR000522">
    <property type="entry name" value="ABC_transptr_permease_BtuC"/>
</dbReference>